<dbReference type="InterPro" id="IPR011990">
    <property type="entry name" value="TPR-like_helical_dom_sf"/>
</dbReference>
<dbReference type="Pfam" id="PF13414">
    <property type="entry name" value="TPR_11"/>
    <property type="match status" value="1"/>
</dbReference>
<protein>
    <submittedName>
        <fullName evidence="3">Tetratricopeptide repeat protein</fullName>
    </submittedName>
</protein>
<keyword evidence="2" id="KW-0472">Membrane</keyword>
<reference evidence="3 4" key="1">
    <citation type="journal article" date="2020" name="Microb. Ecol.">
        <title>Ecogenomics of the Marine Benthic Filamentous Cyanobacterium Adonisia.</title>
        <authorList>
            <person name="Walter J.M."/>
            <person name="Coutinho F.H."/>
            <person name="Leomil L."/>
            <person name="Hargreaves P.I."/>
            <person name="Campeao M.E."/>
            <person name="Vieira V.V."/>
            <person name="Silva B.S."/>
            <person name="Fistarol G.O."/>
            <person name="Salomon P.S."/>
            <person name="Sawabe T."/>
            <person name="Mino S."/>
            <person name="Hosokawa M."/>
            <person name="Miyashita H."/>
            <person name="Maruyama F."/>
            <person name="van Verk M.C."/>
            <person name="Dutilh B.E."/>
            <person name="Thompson C.C."/>
            <person name="Thompson F.L."/>
        </authorList>
    </citation>
    <scope>NUCLEOTIDE SEQUENCE [LARGE SCALE GENOMIC DNA]</scope>
    <source>
        <strain evidence="3 4">CCMR0081</strain>
    </source>
</reference>
<keyword evidence="1" id="KW-0802">TPR repeat</keyword>
<dbReference type="Proteomes" id="UP000481033">
    <property type="component" value="Unassembled WGS sequence"/>
</dbReference>
<evidence type="ECO:0000256" key="2">
    <source>
        <dbReference type="SAM" id="Phobius"/>
    </source>
</evidence>
<gene>
    <name evidence="3" type="ORF">DXZ20_04940</name>
</gene>
<dbReference type="SUPFAM" id="SSF48452">
    <property type="entry name" value="TPR-like"/>
    <property type="match status" value="1"/>
</dbReference>
<dbReference type="Gene3D" id="1.25.40.10">
    <property type="entry name" value="Tetratricopeptide repeat domain"/>
    <property type="match status" value="1"/>
</dbReference>
<organism evidence="3 4">
    <name type="scientific">Adonisia turfae CCMR0081</name>
    <dbReference type="NCBI Taxonomy" id="2292702"/>
    <lineage>
        <taxon>Bacteria</taxon>
        <taxon>Bacillati</taxon>
        <taxon>Cyanobacteriota</taxon>
        <taxon>Adonisia</taxon>
        <taxon>Adonisia turfae</taxon>
    </lineage>
</organism>
<dbReference type="PROSITE" id="PS50005">
    <property type="entry name" value="TPR"/>
    <property type="match status" value="2"/>
</dbReference>
<proteinExistence type="predicted"/>
<feature type="transmembrane region" description="Helical" evidence="2">
    <location>
        <begin position="116"/>
        <end position="134"/>
    </location>
</feature>
<sequence>MFDGDNVTEAGESLHGLLKQYEQVIAALEPSGYAPQVILETLLVRDRIQSLLKDGTLNAPNLVHLDQLDAQLQTHENSFSKASDLGRWRELYQPQSDAWWWYPTTKDAKQQNRYDWLWNGLSIVFLTVSASLILNTASRFWSGGIASAGTLAVAAQSVLTLIVGKGALTDSGRKAWEQILKRRGVPEYHWQEWSCGAAGGVFLAVAGIHGSMPLFATWYNSWGINDYEADRLASALQNYQVALNLNPDYGEAYYNLGVLYEDLQQQGDAIEAYQFVVERGPEVVELQTWLEANNNLGRLYILQEDYRAAVDFLWRGTEEVLKDAAEPNLEFAKVKYRLLKNLGWARLGQERYLDAETNLDDAILVLEEELIPWVESLPPGSEEELHRGAAYCLMAQVLDAQELPDEADGFWQTCVGEANPGYPDEDTWLGIYEQRLQAEDVEETGE</sequence>
<feature type="repeat" description="TPR" evidence="1">
    <location>
        <begin position="250"/>
        <end position="283"/>
    </location>
</feature>
<accession>A0A6M0RFN7</accession>
<dbReference type="EMBL" id="QXHD01000004">
    <property type="protein sequence ID" value="NEZ55035.1"/>
    <property type="molecule type" value="Genomic_DNA"/>
</dbReference>
<dbReference type="SMART" id="SM00028">
    <property type="entry name" value="TPR"/>
    <property type="match status" value="4"/>
</dbReference>
<evidence type="ECO:0000313" key="3">
    <source>
        <dbReference type="EMBL" id="NEZ55035.1"/>
    </source>
</evidence>
<keyword evidence="2" id="KW-0812">Transmembrane</keyword>
<evidence type="ECO:0000313" key="4">
    <source>
        <dbReference type="Proteomes" id="UP000481033"/>
    </source>
</evidence>
<name>A0A6M0RFN7_9CYAN</name>
<evidence type="ECO:0000256" key="1">
    <source>
        <dbReference type="PROSITE-ProRule" id="PRU00339"/>
    </source>
</evidence>
<dbReference type="RefSeq" id="WP_163696790.1">
    <property type="nucleotide sequence ID" value="NZ_QXHD01000004.1"/>
</dbReference>
<dbReference type="InterPro" id="IPR019734">
    <property type="entry name" value="TPR_rpt"/>
</dbReference>
<comment type="caution">
    <text evidence="3">The sequence shown here is derived from an EMBL/GenBank/DDBJ whole genome shotgun (WGS) entry which is preliminary data.</text>
</comment>
<dbReference type="AlphaFoldDB" id="A0A6M0RFN7"/>
<keyword evidence="4" id="KW-1185">Reference proteome</keyword>
<keyword evidence="2" id="KW-1133">Transmembrane helix</keyword>
<feature type="repeat" description="TPR" evidence="1">
    <location>
        <begin position="216"/>
        <end position="249"/>
    </location>
</feature>